<accession>A0A0F7TZQ5</accession>
<comment type="subcellular location">
    <subcellularLocation>
        <location evidence="1">Membrane</location>
        <topology evidence="1">Peripheral membrane protein</topology>
    </subcellularLocation>
</comment>
<organism evidence="9 10">
    <name type="scientific">Penicillium brasilianum</name>
    <dbReference type="NCBI Taxonomy" id="104259"/>
    <lineage>
        <taxon>Eukaryota</taxon>
        <taxon>Fungi</taxon>
        <taxon>Dikarya</taxon>
        <taxon>Ascomycota</taxon>
        <taxon>Pezizomycotina</taxon>
        <taxon>Eurotiomycetes</taxon>
        <taxon>Eurotiomycetidae</taxon>
        <taxon>Eurotiales</taxon>
        <taxon>Aspergillaceae</taxon>
        <taxon>Penicillium</taxon>
    </lineage>
</organism>
<dbReference type="OrthoDB" id="5599753at2759"/>
<comment type="similarity">
    <text evidence="2">Belongs to the CDIP1/LITAF family.</text>
</comment>
<dbReference type="AlphaFoldDB" id="A0A0F7TZQ5"/>
<dbReference type="InterPro" id="IPR006629">
    <property type="entry name" value="LITAF"/>
</dbReference>
<dbReference type="Proteomes" id="UP000042958">
    <property type="component" value="Unassembled WGS sequence"/>
</dbReference>
<feature type="domain" description="LITAF" evidence="8">
    <location>
        <begin position="100"/>
        <end position="183"/>
    </location>
</feature>
<evidence type="ECO:0000256" key="3">
    <source>
        <dbReference type="ARBA" id="ARBA00022723"/>
    </source>
</evidence>
<proteinExistence type="inferred from homology"/>
<evidence type="ECO:0000313" key="9">
    <source>
        <dbReference type="EMBL" id="CEJ62214.1"/>
    </source>
</evidence>
<dbReference type="EMBL" id="CDHK01000014">
    <property type="protein sequence ID" value="CEJ62214.1"/>
    <property type="molecule type" value="Genomic_DNA"/>
</dbReference>
<evidence type="ECO:0000256" key="6">
    <source>
        <dbReference type="SAM" id="MobiDB-lite"/>
    </source>
</evidence>
<keyword evidence="10" id="KW-1185">Reference proteome</keyword>
<gene>
    <name evidence="9" type="ORF">PMG11_10721</name>
</gene>
<dbReference type="GO" id="GO:0016020">
    <property type="term" value="C:membrane"/>
    <property type="evidence" value="ECO:0007669"/>
    <property type="project" value="UniProtKB-SubCell"/>
</dbReference>
<dbReference type="InterPro" id="IPR037519">
    <property type="entry name" value="LITAF_fam"/>
</dbReference>
<dbReference type="Pfam" id="PF10601">
    <property type="entry name" value="zf-LITAF-like"/>
    <property type="match status" value="1"/>
</dbReference>
<reference evidence="10" key="1">
    <citation type="journal article" date="2015" name="Genome Announc.">
        <title>Draft genome sequence of the fungus Penicillium brasilianum MG11.</title>
        <authorList>
            <person name="Horn F."/>
            <person name="Linde J."/>
            <person name="Mattern D.J."/>
            <person name="Walther G."/>
            <person name="Guthke R."/>
            <person name="Brakhage A.A."/>
            <person name="Valiante V."/>
        </authorList>
    </citation>
    <scope>NUCLEOTIDE SEQUENCE [LARGE SCALE GENOMIC DNA]</scope>
    <source>
        <strain evidence="10">MG11</strain>
    </source>
</reference>
<evidence type="ECO:0000256" key="1">
    <source>
        <dbReference type="ARBA" id="ARBA00004170"/>
    </source>
</evidence>
<evidence type="ECO:0000313" key="10">
    <source>
        <dbReference type="Proteomes" id="UP000042958"/>
    </source>
</evidence>
<dbReference type="PANTHER" id="PTHR23292">
    <property type="entry name" value="LIPOPOLYSACCHARIDE-INDUCED TUMOR NECROSIS FACTOR-ALPHA FACTOR"/>
    <property type="match status" value="1"/>
</dbReference>
<evidence type="ECO:0000256" key="5">
    <source>
        <dbReference type="ARBA" id="ARBA00023136"/>
    </source>
</evidence>
<name>A0A0F7TZQ5_PENBI</name>
<protein>
    <recommendedName>
        <fullName evidence="8">LITAF domain-containing protein</fullName>
    </recommendedName>
</protein>
<dbReference type="STRING" id="104259.A0A0F7TZQ5"/>
<keyword evidence="7" id="KW-1133">Transmembrane helix</keyword>
<feature type="region of interest" description="Disordered" evidence="6">
    <location>
        <begin position="1"/>
        <end position="79"/>
    </location>
</feature>
<keyword evidence="3" id="KW-0479">Metal-binding</keyword>
<evidence type="ECO:0000256" key="7">
    <source>
        <dbReference type="SAM" id="Phobius"/>
    </source>
</evidence>
<evidence type="ECO:0000256" key="4">
    <source>
        <dbReference type="ARBA" id="ARBA00022833"/>
    </source>
</evidence>
<evidence type="ECO:0000259" key="8">
    <source>
        <dbReference type="PROSITE" id="PS51837"/>
    </source>
</evidence>
<evidence type="ECO:0000256" key="2">
    <source>
        <dbReference type="ARBA" id="ARBA00005975"/>
    </source>
</evidence>
<sequence>MEHNKDSTAVSPPVEATETPHTVSSATPTPPINNDIITPPAGESVRDIASEAQPPSYEEHDKEVVPAPEVTSTAATSPPLEKTAWQTATQTPAPQPGQGLIAQRTVELNQLGEEPRLVNCPFCHHQAMTRVQKESTSATGMAAVGCCLFGGIICAFLPYCMEMCHDSHHFCSNCNQKVAIRPHDGQVQLFLPQNPVVTAPGQIQPPQPVAMTHENMAKN</sequence>
<keyword evidence="7" id="KW-0812">Transmembrane</keyword>
<keyword evidence="4" id="KW-0862">Zinc</keyword>
<dbReference type="PROSITE" id="PS51837">
    <property type="entry name" value="LITAF"/>
    <property type="match status" value="1"/>
</dbReference>
<keyword evidence="5 7" id="KW-0472">Membrane</keyword>
<dbReference type="SMART" id="SM00714">
    <property type="entry name" value="LITAF"/>
    <property type="match status" value="1"/>
</dbReference>
<feature type="transmembrane region" description="Helical" evidence="7">
    <location>
        <begin position="138"/>
        <end position="159"/>
    </location>
</feature>
<dbReference type="PANTHER" id="PTHR23292:SF14">
    <property type="entry name" value="FI16615P1-RELATED"/>
    <property type="match status" value="1"/>
</dbReference>
<dbReference type="GO" id="GO:0008270">
    <property type="term" value="F:zinc ion binding"/>
    <property type="evidence" value="ECO:0007669"/>
    <property type="project" value="TreeGrafter"/>
</dbReference>